<dbReference type="SMART" id="SM00479">
    <property type="entry name" value="EXOIII"/>
    <property type="match status" value="1"/>
</dbReference>
<gene>
    <name evidence="4" type="ORF">CMTB2_06576</name>
</gene>
<evidence type="ECO:0000313" key="4">
    <source>
        <dbReference type="EMBL" id="EDM23897.1"/>
    </source>
</evidence>
<dbReference type="SUPFAM" id="SSF53098">
    <property type="entry name" value="Ribonuclease H-like"/>
    <property type="match status" value="1"/>
</dbReference>
<dbReference type="InterPro" id="IPR013520">
    <property type="entry name" value="Ribonucl_H"/>
</dbReference>
<dbReference type="EMBL" id="ABCJ01000002">
    <property type="protein sequence ID" value="EDM23897.1"/>
    <property type="molecule type" value="Genomic_DNA"/>
</dbReference>
<dbReference type="GO" id="GO:0045004">
    <property type="term" value="P:DNA replication proofreading"/>
    <property type="evidence" value="ECO:0007669"/>
    <property type="project" value="TreeGrafter"/>
</dbReference>
<dbReference type="InterPro" id="IPR006054">
    <property type="entry name" value="DnaQ"/>
</dbReference>
<comment type="function">
    <text evidence="1">DNA polymerase III is a complex, multichain enzyme responsible for most of the replicative synthesis in bacteria. The epsilon subunit contain the editing function and is a proofreading 3'-5' exonuclease.</text>
</comment>
<proteinExistence type="predicted"/>
<reference evidence="4 5" key="1">
    <citation type="journal article" date="2011" name="Stand. Genomic Sci.">
        <title>Draft genome sequence of Caminibacter mediatlanticus strain TB-2, an epsilonproteobacterium isolated from a deep-sea hydrothermal vent.</title>
        <authorList>
            <person name="Giovannelli D."/>
            <person name="Ferriera S."/>
            <person name="Johnson J."/>
            <person name="Kravitz S."/>
            <person name="Perez-Rodriguez I."/>
            <person name="Ricci J."/>
            <person name="O'Brien C."/>
            <person name="Voordeckers J.W."/>
            <person name="Bini E."/>
            <person name="Vetriani C."/>
        </authorList>
    </citation>
    <scope>NUCLEOTIDE SEQUENCE [LARGE SCALE GENOMIC DNA]</scope>
    <source>
        <strain evidence="4 5">TB-2</strain>
    </source>
</reference>
<dbReference type="AlphaFoldDB" id="A0AAI9F1N6"/>
<sequence length="248" mass="28868">MFEKLLNKLKNGVTNKEFLTLTKKYYPDFDFKTIYELLKFQGLPLIQKQNKIFLKTKFTPYNKSEYTILDLEVNNSKPKEGQIIEIGAVKLKNLVPIDEFSFLIYAKDIPRYVTKVTGINNQMLKNEKSQKEILEKFRLFLGDSVIVAHAADFDFNFLAKQFEKEDLGYLLNPHLCTITLAKKTLKANRYGLKYLKEELNLPEEIDHRALGDARTTTRVFLKSLENLPKSIKTTQDLIEFAKPNKNKC</sequence>
<name>A0AAI9F1N6_9BACT</name>
<dbReference type="NCBIfam" id="NF006316">
    <property type="entry name" value="PRK08517.1"/>
    <property type="match status" value="1"/>
</dbReference>
<dbReference type="FunFam" id="3.30.420.10:FF:000045">
    <property type="entry name" value="3'-5' exonuclease DinG"/>
    <property type="match status" value="1"/>
</dbReference>
<dbReference type="NCBIfam" id="TIGR00573">
    <property type="entry name" value="dnaq"/>
    <property type="match status" value="1"/>
</dbReference>
<dbReference type="GO" id="GO:0005829">
    <property type="term" value="C:cytosol"/>
    <property type="evidence" value="ECO:0007669"/>
    <property type="project" value="TreeGrafter"/>
</dbReference>
<dbReference type="InterPro" id="IPR012337">
    <property type="entry name" value="RNaseH-like_sf"/>
</dbReference>
<comment type="caution">
    <text evidence="4">The sequence shown here is derived from an EMBL/GenBank/DDBJ whole genome shotgun (WGS) entry which is preliminary data.</text>
</comment>
<dbReference type="PANTHER" id="PTHR30231:SF41">
    <property type="entry name" value="DNA POLYMERASE III SUBUNIT EPSILON"/>
    <property type="match status" value="1"/>
</dbReference>
<evidence type="ECO:0000259" key="3">
    <source>
        <dbReference type="SMART" id="SM00479"/>
    </source>
</evidence>
<dbReference type="Pfam" id="PF00929">
    <property type="entry name" value="RNase_T"/>
    <property type="match status" value="1"/>
</dbReference>
<accession>A0AAI9F1N6</accession>
<organism evidence="4 5">
    <name type="scientific">Caminibacter mediatlanticus TB-2</name>
    <dbReference type="NCBI Taxonomy" id="391592"/>
    <lineage>
        <taxon>Bacteria</taxon>
        <taxon>Pseudomonadati</taxon>
        <taxon>Campylobacterota</taxon>
        <taxon>Epsilonproteobacteria</taxon>
        <taxon>Nautiliales</taxon>
        <taxon>Nautiliaceae</taxon>
        <taxon>Caminibacter</taxon>
    </lineage>
</organism>
<dbReference type="RefSeq" id="WP_007473842.1">
    <property type="nucleotide sequence ID" value="NZ_ABCJ01000002.1"/>
</dbReference>
<feature type="domain" description="Exonuclease" evidence="3">
    <location>
        <begin position="65"/>
        <end position="229"/>
    </location>
</feature>
<dbReference type="GO" id="GO:0003677">
    <property type="term" value="F:DNA binding"/>
    <property type="evidence" value="ECO:0007669"/>
    <property type="project" value="InterPro"/>
</dbReference>
<dbReference type="InterPro" id="IPR036397">
    <property type="entry name" value="RNaseH_sf"/>
</dbReference>
<dbReference type="GO" id="GO:0008408">
    <property type="term" value="F:3'-5' exonuclease activity"/>
    <property type="evidence" value="ECO:0007669"/>
    <property type="project" value="TreeGrafter"/>
</dbReference>
<protein>
    <submittedName>
        <fullName evidence="4">DNA polymerase III subunit epsilon</fullName>
    </submittedName>
</protein>
<dbReference type="CDD" id="cd06127">
    <property type="entry name" value="DEDDh"/>
    <property type="match status" value="1"/>
</dbReference>
<dbReference type="Gene3D" id="3.30.420.10">
    <property type="entry name" value="Ribonuclease H-like superfamily/Ribonuclease H"/>
    <property type="match status" value="1"/>
</dbReference>
<evidence type="ECO:0000256" key="1">
    <source>
        <dbReference type="ARBA" id="ARBA00025483"/>
    </source>
</evidence>
<evidence type="ECO:0000256" key="2">
    <source>
        <dbReference type="ARBA" id="ARBA00026073"/>
    </source>
</evidence>
<evidence type="ECO:0000313" key="5">
    <source>
        <dbReference type="Proteomes" id="UP000003288"/>
    </source>
</evidence>
<dbReference type="Proteomes" id="UP000003288">
    <property type="component" value="Unassembled WGS sequence"/>
</dbReference>
<comment type="subunit">
    <text evidence="2">DNA polymerase III contains a core (composed of alpha, epsilon and theta chains) that associates with a tau subunit. This core dimerizes to form the POLIII' complex. PolIII' associates with the gamma complex (composed of gamma, delta, delta', psi and chi chains) and with the beta chain to form the complete DNA polymerase III complex.</text>
</comment>
<dbReference type="PANTHER" id="PTHR30231">
    <property type="entry name" value="DNA POLYMERASE III SUBUNIT EPSILON"/>
    <property type="match status" value="1"/>
</dbReference>
<dbReference type="GO" id="GO:0003887">
    <property type="term" value="F:DNA-directed DNA polymerase activity"/>
    <property type="evidence" value="ECO:0007669"/>
    <property type="project" value="InterPro"/>
</dbReference>